<name>A0A5C2SI62_9APHY</name>
<proteinExistence type="predicted"/>
<organism evidence="1 2">
    <name type="scientific">Lentinus tigrinus ALCF2SS1-6</name>
    <dbReference type="NCBI Taxonomy" id="1328759"/>
    <lineage>
        <taxon>Eukaryota</taxon>
        <taxon>Fungi</taxon>
        <taxon>Dikarya</taxon>
        <taxon>Basidiomycota</taxon>
        <taxon>Agaricomycotina</taxon>
        <taxon>Agaricomycetes</taxon>
        <taxon>Polyporales</taxon>
        <taxon>Polyporaceae</taxon>
        <taxon>Lentinus</taxon>
    </lineage>
</organism>
<accession>A0A5C2SI62</accession>
<sequence>MQPEILVPSRISSLSLPEGALFPTFEYRPNMWRPLPSLVSQTMPVELIHKILVEAWSTMQGSGEWEKRSDLFRKVSLISRKWANVMTDVALHTIVIGTERDFEFYQRIILREFGVDPESKDHERVHLSAHEYFKSSNLYITLTEWTTMGTEFSFKCDYARIPHYIPSALYIEVSVNELPTNDVISHPFLPLFLCLSQYTNVSDLRLRWTYTHINRYTIPPQCSVRGVTYLRLVEFPRCNCQNFRHLVPGSHRLDCFSYRLPTLFPDLRHLHLETPYILKNLKILPGLTLLTLEAPPVHYLPSLGYFSSLMSWNVVSAVKSGLMRRTDGDALRKKIVVNGGLKKPLGWRKALAACQARGVELELRHVYKSPDVVPTLSATKSKV</sequence>
<dbReference type="AlphaFoldDB" id="A0A5C2SI62"/>
<dbReference type="OrthoDB" id="2749557at2759"/>
<protein>
    <recommendedName>
        <fullName evidence="3">F-box domain-containing protein</fullName>
    </recommendedName>
</protein>
<dbReference type="Proteomes" id="UP000313359">
    <property type="component" value="Unassembled WGS sequence"/>
</dbReference>
<evidence type="ECO:0000313" key="1">
    <source>
        <dbReference type="EMBL" id="RPD62819.1"/>
    </source>
</evidence>
<evidence type="ECO:0000313" key="2">
    <source>
        <dbReference type="Proteomes" id="UP000313359"/>
    </source>
</evidence>
<keyword evidence="2" id="KW-1185">Reference proteome</keyword>
<gene>
    <name evidence="1" type="ORF">L227DRAFT_544487</name>
</gene>
<dbReference type="EMBL" id="ML122258">
    <property type="protein sequence ID" value="RPD62819.1"/>
    <property type="molecule type" value="Genomic_DNA"/>
</dbReference>
<evidence type="ECO:0008006" key="3">
    <source>
        <dbReference type="Google" id="ProtNLM"/>
    </source>
</evidence>
<reference evidence="1" key="1">
    <citation type="journal article" date="2018" name="Genome Biol. Evol.">
        <title>Genomics and development of Lentinus tigrinus, a white-rot wood-decaying mushroom with dimorphic fruiting bodies.</title>
        <authorList>
            <person name="Wu B."/>
            <person name="Xu Z."/>
            <person name="Knudson A."/>
            <person name="Carlson A."/>
            <person name="Chen N."/>
            <person name="Kovaka S."/>
            <person name="LaButti K."/>
            <person name="Lipzen A."/>
            <person name="Pennachio C."/>
            <person name="Riley R."/>
            <person name="Schakwitz W."/>
            <person name="Umezawa K."/>
            <person name="Ohm R.A."/>
            <person name="Grigoriev I.V."/>
            <person name="Nagy L.G."/>
            <person name="Gibbons J."/>
            <person name="Hibbett D."/>
        </authorList>
    </citation>
    <scope>NUCLEOTIDE SEQUENCE [LARGE SCALE GENOMIC DNA]</scope>
    <source>
        <strain evidence="1">ALCF2SS1-6</strain>
    </source>
</reference>